<dbReference type="Pfam" id="PF13584">
    <property type="entry name" value="BatD"/>
    <property type="match status" value="1"/>
</dbReference>
<proteinExistence type="predicted"/>
<gene>
    <name evidence="1" type="ORF">METZ01_LOCUS510436</name>
</gene>
<sequence>AATIKKMALFPTKSGEIQIDPMTAVIGTREKQQRWNDFSLFGPPSKKFTVSTNTLQLDVKPLSDNIDGKVSTVVGNWNVRSSISSTKLKQDEAITFKVIVSGAGNIQAVDISDISFPNGMEVFEPEIQVKDNPLRDKIGGEKQFEWVLIPRFAGDIYLPRIEFTFFDPKIGQWMTQFTSEYHLNVAPNEKALISTIGLSKEEVALMGEDIRFLDESQPKWRDQTSRLFSG</sequence>
<dbReference type="AlphaFoldDB" id="A0A383EKY1"/>
<dbReference type="InterPro" id="IPR025738">
    <property type="entry name" value="BatD"/>
</dbReference>
<protein>
    <submittedName>
        <fullName evidence="1">Uncharacterized protein</fullName>
    </submittedName>
</protein>
<dbReference type="EMBL" id="UINC01226902">
    <property type="protein sequence ID" value="SVE57582.1"/>
    <property type="molecule type" value="Genomic_DNA"/>
</dbReference>
<accession>A0A383EKY1</accession>
<dbReference type="PANTHER" id="PTHR40940">
    <property type="entry name" value="PROTEIN BATD-RELATED"/>
    <property type="match status" value="1"/>
</dbReference>
<evidence type="ECO:0000313" key="1">
    <source>
        <dbReference type="EMBL" id="SVE57582.1"/>
    </source>
</evidence>
<dbReference type="PANTHER" id="PTHR40940:SF2">
    <property type="entry name" value="BATD"/>
    <property type="match status" value="1"/>
</dbReference>
<organism evidence="1">
    <name type="scientific">marine metagenome</name>
    <dbReference type="NCBI Taxonomy" id="408172"/>
    <lineage>
        <taxon>unclassified sequences</taxon>
        <taxon>metagenomes</taxon>
        <taxon>ecological metagenomes</taxon>
    </lineage>
</organism>
<name>A0A383EKY1_9ZZZZ</name>
<feature type="non-terminal residue" evidence="1">
    <location>
        <position position="1"/>
    </location>
</feature>
<reference evidence="1" key="1">
    <citation type="submission" date="2018-05" db="EMBL/GenBank/DDBJ databases">
        <authorList>
            <person name="Lanie J.A."/>
            <person name="Ng W.-L."/>
            <person name="Kazmierczak K.M."/>
            <person name="Andrzejewski T.M."/>
            <person name="Davidsen T.M."/>
            <person name="Wayne K.J."/>
            <person name="Tettelin H."/>
            <person name="Glass J.I."/>
            <person name="Rusch D."/>
            <person name="Podicherti R."/>
            <person name="Tsui H.-C.T."/>
            <person name="Winkler M.E."/>
        </authorList>
    </citation>
    <scope>NUCLEOTIDE SEQUENCE</scope>
</reference>
<feature type="non-terminal residue" evidence="1">
    <location>
        <position position="230"/>
    </location>
</feature>